<dbReference type="Pfam" id="PF21082">
    <property type="entry name" value="MS_channel_3rd"/>
    <property type="match status" value="1"/>
</dbReference>
<dbReference type="GO" id="GO:0005886">
    <property type="term" value="C:plasma membrane"/>
    <property type="evidence" value="ECO:0007669"/>
    <property type="project" value="UniProtKB-SubCell"/>
</dbReference>
<evidence type="ECO:0000256" key="5">
    <source>
        <dbReference type="ARBA" id="ARBA00022989"/>
    </source>
</evidence>
<evidence type="ECO:0000256" key="2">
    <source>
        <dbReference type="ARBA" id="ARBA00008017"/>
    </source>
</evidence>
<evidence type="ECO:0000259" key="8">
    <source>
        <dbReference type="Pfam" id="PF00924"/>
    </source>
</evidence>
<evidence type="ECO:0000256" key="7">
    <source>
        <dbReference type="SAM" id="Phobius"/>
    </source>
</evidence>
<feature type="transmembrane region" description="Helical" evidence="7">
    <location>
        <begin position="49"/>
        <end position="71"/>
    </location>
</feature>
<keyword evidence="6 7" id="KW-0472">Membrane</keyword>
<sequence length="309" mass="33722">MTRLLYMLAATSSGSSSSSALEIPEEIKDPSGAVTADSLFRFLKEHLPAILTALAIIVVGYIVMKVALSFFEKVLQRSKLQPSFHRFFVSAIKLVFWLLILFTAGGSLGIDLSSFLAVFSVAGLAISLAVKDSLTDVAGGLQILFAKPFAVGDFVELDGISGTVQEIGIVYTKLSTIDNRGIYLPNSQVSSSKIINCSSETMRMLDLRIPIRYDDDYQLAKDLLHQIVYADEKAYKDPAPLIRVGEYGDTSLNILLRVWAAPDDLYPLKYDLLEHIKTAFDSAGLHLGKGQLQIALDDSAGTVKKRLAP</sequence>
<feature type="domain" description="Mechanosensitive ion channel MscS" evidence="8">
    <location>
        <begin position="132"/>
        <end position="198"/>
    </location>
</feature>
<dbReference type="Pfam" id="PF00924">
    <property type="entry name" value="MS_channel_2nd"/>
    <property type="match status" value="1"/>
</dbReference>
<dbReference type="InterPro" id="IPR049278">
    <property type="entry name" value="MS_channel_C"/>
</dbReference>
<dbReference type="InterPro" id="IPR023408">
    <property type="entry name" value="MscS_beta-dom_sf"/>
</dbReference>
<dbReference type="PANTHER" id="PTHR30221">
    <property type="entry name" value="SMALL-CONDUCTANCE MECHANOSENSITIVE CHANNEL"/>
    <property type="match status" value="1"/>
</dbReference>
<dbReference type="InterPro" id="IPR045275">
    <property type="entry name" value="MscS_archaea/bacteria_type"/>
</dbReference>
<dbReference type="SUPFAM" id="SSF82689">
    <property type="entry name" value="Mechanosensitive channel protein MscS (YggB), C-terminal domain"/>
    <property type="match status" value="1"/>
</dbReference>
<dbReference type="InterPro" id="IPR011014">
    <property type="entry name" value="MscS_channel_TM-2"/>
</dbReference>
<evidence type="ECO:0000313" key="10">
    <source>
        <dbReference type="EMBL" id="SCJ87998.1"/>
    </source>
</evidence>
<dbReference type="PROSITE" id="PS01246">
    <property type="entry name" value="UPF0003"/>
    <property type="match status" value="1"/>
</dbReference>
<feature type="domain" description="Mechanosensitive ion channel MscS C-terminal" evidence="9">
    <location>
        <begin position="206"/>
        <end position="286"/>
    </location>
</feature>
<dbReference type="InterPro" id="IPR006686">
    <property type="entry name" value="MscS_channel_CS"/>
</dbReference>
<dbReference type="SUPFAM" id="SSF50182">
    <property type="entry name" value="Sm-like ribonucleoproteins"/>
    <property type="match status" value="1"/>
</dbReference>
<keyword evidence="3" id="KW-1003">Cell membrane</keyword>
<proteinExistence type="inferred from homology"/>
<dbReference type="InterPro" id="IPR008910">
    <property type="entry name" value="MSC_TM_helix"/>
</dbReference>
<protein>
    <submittedName>
        <fullName evidence="10">Small-conductance mechanosensitive channel</fullName>
    </submittedName>
</protein>
<dbReference type="InterPro" id="IPR010920">
    <property type="entry name" value="LSM_dom_sf"/>
</dbReference>
<dbReference type="InterPro" id="IPR011066">
    <property type="entry name" value="MscS_channel_C_sf"/>
</dbReference>
<dbReference type="SUPFAM" id="SSF82861">
    <property type="entry name" value="Mechanosensitive channel protein MscS (YggB), transmembrane region"/>
    <property type="match status" value="1"/>
</dbReference>
<accession>A0A1C6K161</accession>
<dbReference type="Pfam" id="PF05552">
    <property type="entry name" value="MS_channel_1st_1"/>
    <property type="match status" value="1"/>
</dbReference>
<comment type="similarity">
    <text evidence="2">Belongs to the MscS (TC 1.A.23) family.</text>
</comment>
<dbReference type="PANTHER" id="PTHR30221:SF1">
    <property type="entry name" value="SMALL-CONDUCTANCE MECHANOSENSITIVE CHANNEL"/>
    <property type="match status" value="1"/>
</dbReference>
<dbReference type="AlphaFoldDB" id="A0A1C6K161"/>
<comment type="subcellular location">
    <subcellularLocation>
        <location evidence="1">Cell membrane</location>
        <topology evidence="1">Multi-pass membrane protein</topology>
    </subcellularLocation>
</comment>
<evidence type="ECO:0000256" key="3">
    <source>
        <dbReference type="ARBA" id="ARBA00022475"/>
    </source>
</evidence>
<evidence type="ECO:0000256" key="4">
    <source>
        <dbReference type="ARBA" id="ARBA00022692"/>
    </source>
</evidence>
<reference evidence="10" key="1">
    <citation type="submission" date="2015-09" db="EMBL/GenBank/DDBJ databases">
        <authorList>
            <consortium name="Pathogen Informatics"/>
        </authorList>
    </citation>
    <scope>NUCLEOTIDE SEQUENCE</scope>
    <source>
        <strain evidence="10">2789STDY5834896</strain>
    </source>
</reference>
<name>A0A1C6K161_9FIRM</name>
<dbReference type="InterPro" id="IPR006685">
    <property type="entry name" value="MscS_channel_2nd"/>
</dbReference>
<dbReference type="Gene3D" id="2.30.30.60">
    <property type="match status" value="1"/>
</dbReference>
<dbReference type="Gene3D" id="1.10.287.1260">
    <property type="match status" value="1"/>
</dbReference>
<evidence type="ECO:0000256" key="6">
    <source>
        <dbReference type="ARBA" id="ARBA00023136"/>
    </source>
</evidence>
<dbReference type="EMBL" id="FMHG01000002">
    <property type="protein sequence ID" value="SCJ87998.1"/>
    <property type="molecule type" value="Genomic_DNA"/>
</dbReference>
<feature type="transmembrane region" description="Helical" evidence="7">
    <location>
        <begin position="83"/>
        <end position="106"/>
    </location>
</feature>
<keyword evidence="5 7" id="KW-1133">Transmembrane helix</keyword>
<dbReference type="GO" id="GO:0008381">
    <property type="term" value="F:mechanosensitive monoatomic ion channel activity"/>
    <property type="evidence" value="ECO:0007669"/>
    <property type="project" value="InterPro"/>
</dbReference>
<evidence type="ECO:0000256" key="1">
    <source>
        <dbReference type="ARBA" id="ARBA00004651"/>
    </source>
</evidence>
<evidence type="ECO:0000259" key="9">
    <source>
        <dbReference type="Pfam" id="PF21082"/>
    </source>
</evidence>
<keyword evidence="4 7" id="KW-0812">Transmembrane</keyword>
<dbReference type="Gene3D" id="3.30.70.100">
    <property type="match status" value="1"/>
</dbReference>
<gene>
    <name evidence="10" type="primary">mscS</name>
    <name evidence="10" type="ORF">SAMEA3545359_02520</name>
</gene>
<organism evidence="10">
    <name type="scientific">uncultured Anaerotruncus sp</name>
    <dbReference type="NCBI Taxonomy" id="905011"/>
    <lineage>
        <taxon>Bacteria</taxon>
        <taxon>Bacillati</taxon>
        <taxon>Bacillota</taxon>
        <taxon>Clostridia</taxon>
        <taxon>Eubacteriales</taxon>
        <taxon>Oscillospiraceae</taxon>
        <taxon>Anaerotruncus</taxon>
        <taxon>environmental samples</taxon>
    </lineage>
</organism>